<reference evidence="2 3" key="1">
    <citation type="submission" date="2019-03" db="EMBL/GenBank/DDBJ databases">
        <title>Freshwater and sediment microbial communities from various areas in North America, analyzing microbe dynamics in response to fracking.</title>
        <authorList>
            <person name="Lamendella R."/>
        </authorList>
    </citation>
    <scope>NUCLEOTIDE SEQUENCE [LARGE SCALE GENOMIC DNA]</scope>
    <source>
        <strain evidence="2 3">114D</strain>
    </source>
</reference>
<dbReference type="Pfam" id="PF12412">
    <property type="entry name" value="DUF3667"/>
    <property type="match status" value="1"/>
</dbReference>
<evidence type="ECO:0000313" key="2">
    <source>
        <dbReference type="EMBL" id="TDO04035.1"/>
    </source>
</evidence>
<accession>A0A4R6H8Z3</accession>
<feature type="transmembrane region" description="Helical" evidence="1">
    <location>
        <begin position="325"/>
        <end position="348"/>
    </location>
</feature>
<name>A0A4R6H8Z3_9BACT</name>
<feature type="transmembrane region" description="Helical" evidence="1">
    <location>
        <begin position="294"/>
        <end position="313"/>
    </location>
</feature>
<feature type="transmembrane region" description="Helical" evidence="1">
    <location>
        <begin position="266"/>
        <end position="288"/>
    </location>
</feature>
<proteinExistence type="predicted"/>
<dbReference type="Proteomes" id="UP000294848">
    <property type="component" value="Unassembled WGS sequence"/>
</dbReference>
<keyword evidence="1" id="KW-0472">Membrane</keyword>
<evidence type="ECO:0000256" key="1">
    <source>
        <dbReference type="SAM" id="Phobius"/>
    </source>
</evidence>
<gene>
    <name evidence="2" type="ORF">DET52_102375</name>
</gene>
<feature type="transmembrane region" description="Helical" evidence="1">
    <location>
        <begin position="109"/>
        <end position="127"/>
    </location>
</feature>
<keyword evidence="1" id="KW-0812">Transmembrane</keyword>
<dbReference type="InterPro" id="IPR022134">
    <property type="entry name" value="DUF3667"/>
</dbReference>
<keyword evidence="1" id="KW-1133">Transmembrane helix</keyword>
<protein>
    <submittedName>
        <fullName evidence="2">Uncharacterized protein DUF3667</fullName>
    </submittedName>
</protein>
<feature type="transmembrane region" description="Helical" evidence="1">
    <location>
        <begin position="235"/>
        <end position="254"/>
    </location>
</feature>
<dbReference type="AlphaFoldDB" id="A0A4R6H8Z3"/>
<organism evidence="2 3">
    <name type="scientific">Sunxiuqinia elliptica</name>
    <dbReference type="NCBI Taxonomy" id="655355"/>
    <lineage>
        <taxon>Bacteria</taxon>
        <taxon>Pseudomonadati</taxon>
        <taxon>Bacteroidota</taxon>
        <taxon>Bacteroidia</taxon>
        <taxon>Marinilabiliales</taxon>
        <taxon>Prolixibacteraceae</taxon>
        <taxon>Sunxiuqinia</taxon>
    </lineage>
</organism>
<comment type="caution">
    <text evidence="2">The sequence shown here is derived from an EMBL/GenBank/DDBJ whole genome shotgun (WGS) entry which is preliminary data.</text>
</comment>
<evidence type="ECO:0000313" key="3">
    <source>
        <dbReference type="Proteomes" id="UP000294848"/>
    </source>
</evidence>
<sequence length="354" mass="41093">MITIYLNAKSKEMAKLKRWFRKDKRRLEELEQTTCLNCRQVYQGFYCPNCGQSTSEFDRPFGFVFYDFLGNFLAFDSRFFHTYRDLIFKPGFLTKEFFKGRRARYAPPFRVYIFMSFVLFLLLQIMTTRSLNSALEYSLDSDPEVAAAADSLAAMASDSLVVELPTATEDSSSFAGVELDELLTADNVRGSMRSLADQLEENAKTEEDPGDRRRMVQFVDTLRSPEQLIARMLKYLSYAFFVLLPVFALLLKLFYVRRKVFYIRHLVFSVHLHSFIFFLLSLVVGVNLLFPGKIGVFSLWLLLLVPVYIYIAMKKFYQQGYFKTLVKFVVLGGFYNLLLLFLFVTVFINALGVL</sequence>
<dbReference type="EMBL" id="SNWI01000002">
    <property type="protein sequence ID" value="TDO04035.1"/>
    <property type="molecule type" value="Genomic_DNA"/>
</dbReference>